<comment type="caution">
    <text evidence="2">The sequence shown here is derived from an EMBL/GenBank/DDBJ whole genome shotgun (WGS) entry which is preliminary data.</text>
</comment>
<dbReference type="Proteomes" id="UP000557739">
    <property type="component" value="Unassembled WGS sequence"/>
</dbReference>
<dbReference type="PANTHER" id="PTHR43000">
    <property type="entry name" value="DTDP-D-GLUCOSE 4,6-DEHYDRATASE-RELATED"/>
    <property type="match status" value="1"/>
</dbReference>
<gene>
    <name evidence="2" type="ORF">FHR19_003536</name>
</gene>
<dbReference type="Gene3D" id="3.90.25.10">
    <property type="entry name" value="UDP-galactose 4-epimerase, domain 1"/>
    <property type="match status" value="1"/>
</dbReference>
<keyword evidence="3" id="KW-1185">Reference proteome</keyword>
<dbReference type="Pfam" id="PF16363">
    <property type="entry name" value="GDP_Man_Dehyd"/>
    <property type="match status" value="1"/>
</dbReference>
<name>A0A7W9EJF1_9SPHN</name>
<evidence type="ECO:0000259" key="1">
    <source>
        <dbReference type="Pfam" id="PF16363"/>
    </source>
</evidence>
<dbReference type="Gene3D" id="3.40.50.720">
    <property type="entry name" value="NAD(P)-binding Rossmann-like Domain"/>
    <property type="match status" value="1"/>
</dbReference>
<protein>
    <submittedName>
        <fullName evidence="2">Nucleoside-diphosphate-sugar epimerase</fullName>
    </submittedName>
</protein>
<reference evidence="2 3" key="1">
    <citation type="submission" date="2020-08" db="EMBL/GenBank/DDBJ databases">
        <title>Genomic Encyclopedia of Type Strains, Phase IV (KMG-IV): sequencing the most valuable type-strain genomes for metagenomic binning, comparative biology and taxonomic classification.</title>
        <authorList>
            <person name="Goeker M."/>
        </authorList>
    </citation>
    <scope>NUCLEOTIDE SEQUENCE [LARGE SCALE GENOMIC DNA]</scope>
    <source>
        <strain evidence="2 3">DSM 27244</strain>
    </source>
</reference>
<sequence length="283" mass="30509">MRVALTGARGFTGRFVREALTAAGATCVALSADLTDRQAIDAEVGATPFDRLIHLAAKAFVHADDWRPFYDVNQIGTFNVLEATARHRPGARCIVSSSAQVYGPASEGLIDEDAPTRPANHYAVSKLAMEHGARCWGDRLSIVATRPFNYTGVGQDGAYLIPKIVDHFRRKADTIELGNLFVRRDFGDVRDVASAYAGLALSADTPPPVLNIATGAVHSIDDILDRLTEIAGHRPAVEVNPAFVRANDVAVLGGDNRLLRAALPDWTPRPIADTLAWMYAAKP</sequence>
<evidence type="ECO:0000313" key="3">
    <source>
        <dbReference type="Proteomes" id="UP000557739"/>
    </source>
</evidence>
<dbReference type="RefSeq" id="WP_184031202.1">
    <property type="nucleotide sequence ID" value="NZ_JACIJJ010000008.1"/>
</dbReference>
<dbReference type="InterPro" id="IPR036291">
    <property type="entry name" value="NAD(P)-bd_dom_sf"/>
</dbReference>
<accession>A0A7W9EJF1</accession>
<dbReference type="InterPro" id="IPR016040">
    <property type="entry name" value="NAD(P)-bd_dom"/>
</dbReference>
<evidence type="ECO:0000313" key="2">
    <source>
        <dbReference type="EMBL" id="MBB5700154.1"/>
    </source>
</evidence>
<dbReference type="EMBL" id="JACIJJ010000008">
    <property type="protein sequence ID" value="MBB5700154.1"/>
    <property type="molecule type" value="Genomic_DNA"/>
</dbReference>
<feature type="domain" description="NAD(P)-binding" evidence="1">
    <location>
        <begin position="30"/>
        <end position="269"/>
    </location>
</feature>
<organism evidence="2 3">
    <name type="scientific">Sphingomonas yantingensis</name>
    <dbReference type="NCBI Taxonomy" id="1241761"/>
    <lineage>
        <taxon>Bacteria</taxon>
        <taxon>Pseudomonadati</taxon>
        <taxon>Pseudomonadota</taxon>
        <taxon>Alphaproteobacteria</taxon>
        <taxon>Sphingomonadales</taxon>
        <taxon>Sphingomonadaceae</taxon>
        <taxon>Sphingomonas</taxon>
    </lineage>
</organism>
<proteinExistence type="predicted"/>
<dbReference type="SUPFAM" id="SSF51735">
    <property type="entry name" value="NAD(P)-binding Rossmann-fold domains"/>
    <property type="match status" value="1"/>
</dbReference>
<dbReference type="AlphaFoldDB" id="A0A7W9EJF1"/>